<dbReference type="EMBL" id="CACRUH010000048">
    <property type="protein sequence ID" value="VYU39064.1"/>
    <property type="molecule type" value="Genomic_DNA"/>
</dbReference>
<evidence type="ECO:0000313" key="2">
    <source>
        <dbReference type="EMBL" id="VYU39064.1"/>
    </source>
</evidence>
<organism evidence="2">
    <name type="scientific">Hungatella hathewayi</name>
    <dbReference type="NCBI Taxonomy" id="154046"/>
    <lineage>
        <taxon>Bacteria</taxon>
        <taxon>Bacillati</taxon>
        <taxon>Bacillota</taxon>
        <taxon>Clostridia</taxon>
        <taxon>Lachnospirales</taxon>
        <taxon>Lachnospiraceae</taxon>
        <taxon>Hungatella</taxon>
    </lineage>
</organism>
<proteinExistence type="predicted"/>
<name>A0A6N3EGN2_9FIRM</name>
<accession>A0A6N3EGN2</accession>
<dbReference type="RefSeq" id="WP_156833005.1">
    <property type="nucleotide sequence ID" value="NZ_CACRUH010000048.1"/>
</dbReference>
<gene>
    <name evidence="2" type="ORF">CHLFYP18_00807</name>
</gene>
<dbReference type="AlphaFoldDB" id="A0A6N3EGN2"/>
<reference evidence="2" key="1">
    <citation type="submission" date="2019-11" db="EMBL/GenBank/DDBJ databases">
        <authorList>
            <person name="Feng L."/>
        </authorList>
    </citation>
    <scope>NUCLEOTIDE SEQUENCE</scope>
    <source>
        <strain evidence="2">ChathewayiLFYP18</strain>
    </source>
</reference>
<feature type="chain" id="PRO_5027029847" evidence="1">
    <location>
        <begin position="25"/>
        <end position="175"/>
    </location>
</feature>
<feature type="signal peptide" evidence="1">
    <location>
        <begin position="1"/>
        <end position="24"/>
    </location>
</feature>
<evidence type="ECO:0000256" key="1">
    <source>
        <dbReference type="SAM" id="SignalP"/>
    </source>
</evidence>
<sequence>MKKRLISTLMVLVMSLTCVMSSYAQSNKETTVISSDSPFVLTQDNKVSRYLQIQPRGNVISTGILQISNKGNGNIGVYIQTLTHVEVDETTFGVFLDRWIESEQRWANVASYKFSYTKEDNPDDDLTIKSLSFDVEGQPVDCYYRLRGAHMVILNGTREMLSSETDGILITNNKS</sequence>
<protein>
    <submittedName>
        <fullName evidence="2">Uncharacterized protein</fullName>
    </submittedName>
</protein>
<keyword evidence="1" id="KW-0732">Signal</keyword>